<keyword evidence="5" id="KW-1133">Transmembrane helix</keyword>
<feature type="compositionally biased region" description="Basic and acidic residues" evidence="4">
    <location>
        <begin position="95"/>
        <end position="104"/>
    </location>
</feature>
<dbReference type="SUPFAM" id="SSF111369">
    <property type="entry name" value="HlyD-like secretion proteins"/>
    <property type="match status" value="2"/>
</dbReference>
<dbReference type="Gene3D" id="1.10.287.470">
    <property type="entry name" value="Helix hairpin bin"/>
    <property type="match status" value="1"/>
</dbReference>
<dbReference type="EMBL" id="CP121194">
    <property type="protein sequence ID" value="XBH11026.1"/>
    <property type="molecule type" value="Genomic_DNA"/>
</dbReference>
<keyword evidence="5" id="KW-0472">Membrane</keyword>
<name>A0AAU7DAX9_9BACT</name>
<evidence type="ECO:0000256" key="3">
    <source>
        <dbReference type="SAM" id="Coils"/>
    </source>
</evidence>
<evidence type="ECO:0000256" key="1">
    <source>
        <dbReference type="ARBA" id="ARBA00004196"/>
    </source>
</evidence>
<dbReference type="Gene3D" id="2.40.50.100">
    <property type="match status" value="1"/>
</dbReference>
<evidence type="ECO:0000256" key="2">
    <source>
        <dbReference type="ARBA" id="ARBA00023054"/>
    </source>
</evidence>
<evidence type="ECO:0000313" key="7">
    <source>
        <dbReference type="EMBL" id="XBH11026.1"/>
    </source>
</evidence>
<comment type="subcellular location">
    <subcellularLocation>
        <location evidence="1">Cell envelope</location>
    </subcellularLocation>
</comment>
<proteinExistence type="predicted"/>
<feature type="transmembrane region" description="Helical" evidence="5">
    <location>
        <begin position="7"/>
        <end position="24"/>
    </location>
</feature>
<dbReference type="PANTHER" id="PTHR32347">
    <property type="entry name" value="EFFLUX SYSTEM COMPONENT YKNX-RELATED"/>
    <property type="match status" value="1"/>
</dbReference>
<accession>A0AAU7DAX9</accession>
<feature type="coiled-coil region" evidence="3">
    <location>
        <begin position="166"/>
        <end position="224"/>
    </location>
</feature>
<dbReference type="KEGG" id="epl:P4G45_04680"/>
<evidence type="ECO:0000259" key="6">
    <source>
        <dbReference type="Pfam" id="PF25917"/>
    </source>
</evidence>
<keyword evidence="5" id="KW-0812">Transmembrane</keyword>
<dbReference type="Pfam" id="PF25917">
    <property type="entry name" value="BSH_RND"/>
    <property type="match status" value="1"/>
</dbReference>
<keyword evidence="2 3" id="KW-0175">Coiled coil</keyword>
<sequence length="354" mass="37692">MNARNRILILLGILLVISLCSYLFSTNRSTDLQLIGTVDANEVVVSSRIPGRIQKLTVDEGDTVTAGELIATIQSDDLTAARNAAEAAASSQHFKLQESQDTERQTSGSTSSQVTNAEAQLKVAQAALLQAQAQYEHQQADSNRTIALAKQGVMSQQASEEAATSLRALQAAVDSAKQSVAAANASLKLAIANTIQAQAAAKTVAATRSDVQNAKALLNQAQVELNYANVLAPISGKINVRAARQGEVVAAGTPIVTITDLTQTWVYAPLPETEADSVKLGDSLRVVMPSGETIQGKVINKSAEADFATQRDVSRRKRDIKTIELKLLIPNPGMKYTLGMTAEVYVPKDKLVNQ</sequence>
<dbReference type="InterPro" id="IPR050465">
    <property type="entry name" value="UPF0194_transport"/>
</dbReference>
<dbReference type="GO" id="GO:0030313">
    <property type="term" value="C:cell envelope"/>
    <property type="evidence" value="ECO:0007669"/>
    <property type="project" value="UniProtKB-SubCell"/>
</dbReference>
<accession>A0AAU7D295</accession>
<gene>
    <name evidence="7" type="ORF">P4G45_04680</name>
    <name evidence="8" type="ORF">P8936_04645</name>
</gene>
<dbReference type="AlphaFoldDB" id="A0AAU7DAX9"/>
<dbReference type="EMBL" id="CP121195">
    <property type="protein sequence ID" value="XBH14454.1"/>
    <property type="molecule type" value="Genomic_DNA"/>
</dbReference>
<dbReference type="PANTHER" id="PTHR32347:SF23">
    <property type="entry name" value="BLL5650 PROTEIN"/>
    <property type="match status" value="1"/>
</dbReference>
<evidence type="ECO:0000256" key="5">
    <source>
        <dbReference type="SAM" id="Phobius"/>
    </source>
</evidence>
<feature type="compositionally biased region" description="Polar residues" evidence="4">
    <location>
        <begin position="105"/>
        <end position="116"/>
    </location>
</feature>
<feature type="domain" description="Multidrug resistance protein MdtA-like barrel-sandwich hybrid" evidence="6">
    <location>
        <begin position="42"/>
        <end position="259"/>
    </location>
</feature>
<evidence type="ECO:0000313" key="8">
    <source>
        <dbReference type="EMBL" id="XBH14454.1"/>
    </source>
</evidence>
<dbReference type="RefSeq" id="WP_348268514.1">
    <property type="nucleotide sequence ID" value="NZ_CP121194.1"/>
</dbReference>
<dbReference type="Gene3D" id="2.40.30.170">
    <property type="match status" value="1"/>
</dbReference>
<evidence type="ECO:0000256" key="4">
    <source>
        <dbReference type="SAM" id="MobiDB-lite"/>
    </source>
</evidence>
<feature type="region of interest" description="Disordered" evidence="4">
    <location>
        <begin position="90"/>
        <end position="116"/>
    </location>
</feature>
<reference evidence="8" key="1">
    <citation type="submission" date="2023-03" db="EMBL/GenBank/DDBJ databases">
        <title>Edaphobacter sp.</title>
        <authorList>
            <person name="Huber K.J."/>
            <person name="Papendorf J."/>
            <person name="Pilke C."/>
            <person name="Bunk B."/>
            <person name="Sproeer C."/>
            <person name="Pester M."/>
        </authorList>
    </citation>
    <scope>NUCLEOTIDE SEQUENCE</scope>
    <source>
        <strain evidence="7">DSM 109919</strain>
        <strain evidence="8">DSM 109920</strain>
    </source>
</reference>
<organism evidence="8">
    <name type="scientific">Edaphobacter paludis</name>
    <dbReference type="NCBI Taxonomy" id="3035702"/>
    <lineage>
        <taxon>Bacteria</taxon>
        <taxon>Pseudomonadati</taxon>
        <taxon>Acidobacteriota</taxon>
        <taxon>Terriglobia</taxon>
        <taxon>Terriglobales</taxon>
        <taxon>Acidobacteriaceae</taxon>
        <taxon>Edaphobacter</taxon>
    </lineage>
</organism>
<protein>
    <submittedName>
        <fullName evidence="8">Efflux RND transporter periplasmic adaptor subunit</fullName>
    </submittedName>
</protein>
<dbReference type="InterPro" id="IPR058625">
    <property type="entry name" value="MdtA-like_BSH"/>
</dbReference>